<feature type="binding site" evidence="10">
    <location>
        <position position="231"/>
    </location>
    <ligand>
        <name>Mn(2+)</name>
        <dbReference type="ChEBI" id="CHEBI:29035"/>
    </ligand>
</feature>
<feature type="binding site" evidence="10">
    <location>
        <position position="212"/>
    </location>
    <ligand>
        <name>substrate</name>
    </ligand>
</feature>
<protein>
    <recommendedName>
        <fullName evidence="3 10">Phosphoenolpyruvate carboxykinase (ATP)</fullName>
        <shortName evidence="10">PCK</shortName>
        <shortName evidence="10">PEP carboxykinase</shortName>
        <shortName evidence="10">PEPCK</shortName>
        <ecNumber evidence="3 10">4.1.1.49</ecNumber>
    </recommendedName>
</protein>
<dbReference type="GO" id="GO:0046872">
    <property type="term" value="F:metal ion binding"/>
    <property type="evidence" value="ECO:0007669"/>
    <property type="project" value="UniProtKB-KW"/>
</dbReference>
<dbReference type="GO" id="GO:0005524">
    <property type="term" value="F:ATP binding"/>
    <property type="evidence" value="ECO:0007669"/>
    <property type="project" value="UniProtKB-UniRule"/>
</dbReference>
<dbReference type="Proteomes" id="UP000019151">
    <property type="component" value="Chromosome"/>
</dbReference>
<dbReference type="AlphaFoldDB" id="W0RJQ5"/>
<evidence type="ECO:0000256" key="8">
    <source>
        <dbReference type="ARBA" id="ARBA00023239"/>
    </source>
</evidence>
<evidence type="ECO:0000256" key="6">
    <source>
        <dbReference type="ARBA" id="ARBA00022793"/>
    </source>
</evidence>
<keyword evidence="11" id="KW-0670">Pyruvate</keyword>
<dbReference type="KEGG" id="gba:J421_3772"/>
<feature type="binding site" evidence="10">
    <location>
        <position position="268"/>
    </location>
    <ligand>
        <name>Mn(2+)</name>
        <dbReference type="ChEBI" id="CHEBI:29035"/>
    </ligand>
</feature>
<dbReference type="GO" id="GO:0016301">
    <property type="term" value="F:kinase activity"/>
    <property type="evidence" value="ECO:0007669"/>
    <property type="project" value="UniProtKB-KW"/>
</dbReference>
<keyword evidence="10" id="KW-0479">Metal-binding</keyword>
<evidence type="ECO:0000256" key="3">
    <source>
        <dbReference type="ARBA" id="ARBA00012363"/>
    </source>
</evidence>
<evidence type="ECO:0000256" key="10">
    <source>
        <dbReference type="HAMAP-Rule" id="MF_00453"/>
    </source>
</evidence>
<dbReference type="OrthoDB" id="9806325at2"/>
<evidence type="ECO:0000256" key="9">
    <source>
        <dbReference type="ARBA" id="ARBA00047371"/>
    </source>
</evidence>
<dbReference type="InParanoid" id="W0RJQ5"/>
<feature type="binding site" evidence="10">
    <location>
        <position position="333"/>
    </location>
    <ligand>
        <name>substrate</name>
    </ligand>
</feature>
<dbReference type="SUPFAM" id="SSF68923">
    <property type="entry name" value="PEP carboxykinase N-terminal domain"/>
    <property type="match status" value="1"/>
</dbReference>
<evidence type="ECO:0000256" key="2">
    <source>
        <dbReference type="ARBA" id="ARBA00006052"/>
    </source>
</evidence>
<comment type="function">
    <text evidence="10">Involved in the gluconeogenesis. Catalyzes the conversion of oxaloacetate (OAA) to phosphoenolpyruvate (PEP) through direct phosphoryl transfer between the nucleoside triphosphate and OAA.</text>
</comment>
<feature type="binding site" evidence="10">
    <location>
        <position position="212"/>
    </location>
    <ligand>
        <name>ATP</name>
        <dbReference type="ChEBI" id="CHEBI:30616"/>
    </ligand>
</feature>
<keyword evidence="11" id="KW-0418">Kinase</keyword>
<evidence type="ECO:0000256" key="4">
    <source>
        <dbReference type="ARBA" id="ARBA00022432"/>
    </source>
</evidence>
<keyword evidence="5 10" id="KW-0547">Nucleotide-binding</keyword>
<dbReference type="Gene3D" id="3.90.228.20">
    <property type="match status" value="1"/>
</dbReference>
<dbReference type="EC" id="4.1.1.49" evidence="3 10"/>
<keyword evidence="10" id="KW-0963">Cytoplasm</keyword>
<feature type="binding site" evidence="10">
    <location>
        <position position="206"/>
    </location>
    <ligand>
        <name>substrate</name>
    </ligand>
</feature>
<dbReference type="PROSITE" id="PS00532">
    <property type="entry name" value="PEPCK_ATP"/>
    <property type="match status" value="1"/>
</dbReference>
<evidence type="ECO:0000256" key="1">
    <source>
        <dbReference type="ARBA" id="ARBA00004742"/>
    </source>
</evidence>
<comment type="subcellular location">
    <subcellularLocation>
        <location evidence="10">Cytoplasm</location>
    </subcellularLocation>
</comment>
<dbReference type="InterPro" id="IPR001272">
    <property type="entry name" value="PEP_carboxykinase_ATP"/>
</dbReference>
<comment type="pathway">
    <text evidence="1 10">Carbohydrate biosynthesis; gluconeogenesis.</text>
</comment>
<comment type="similarity">
    <text evidence="2 10">Belongs to the phosphoenolpyruvate carboxykinase (ATP) family.</text>
</comment>
<dbReference type="EMBL" id="CP007128">
    <property type="protein sequence ID" value="AHG91309.1"/>
    <property type="molecule type" value="Genomic_DNA"/>
</dbReference>
<comment type="cofactor">
    <cofactor evidence="10">
        <name>Mn(2+)</name>
        <dbReference type="ChEBI" id="CHEBI:29035"/>
    </cofactor>
    <text evidence="10">Binds 1 Mn(2+) ion per subunit.</text>
</comment>
<dbReference type="GO" id="GO:0004612">
    <property type="term" value="F:phosphoenolpyruvate carboxykinase (ATP) activity"/>
    <property type="evidence" value="ECO:0007669"/>
    <property type="project" value="UniProtKB-UniRule"/>
</dbReference>
<dbReference type="GO" id="GO:0006094">
    <property type="term" value="P:gluconeogenesis"/>
    <property type="evidence" value="ECO:0007669"/>
    <property type="project" value="UniProtKB-UniRule"/>
</dbReference>
<keyword evidence="6 10" id="KW-0210">Decarboxylase</keyword>
<evidence type="ECO:0000313" key="12">
    <source>
        <dbReference type="Proteomes" id="UP000019151"/>
    </source>
</evidence>
<dbReference type="Pfam" id="PF01293">
    <property type="entry name" value="PEPCK_ATP"/>
    <property type="match status" value="1"/>
</dbReference>
<evidence type="ECO:0000256" key="5">
    <source>
        <dbReference type="ARBA" id="ARBA00022741"/>
    </source>
</evidence>
<feature type="binding site" evidence="10">
    <location>
        <position position="70"/>
    </location>
    <ligand>
        <name>substrate</name>
    </ligand>
</feature>
<reference evidence="11 12" key="1">
    <citation type="journal article" date="2014" name="Genome Announc.">
        <title>Genome Sequence and Methylome of Soil Bacterium Gemmatirosa kalamazoonensis KBS708T, a Member of the Rarely Cultivated Gemmatimonadetes Phylum.</title>
        <authorList>
            <person name="Debruyn J.M."/>
            <person name="Radosevich M."/>
            <person name="Wommack K.E."/>
            <person name="Polson S.W."/>
            <person name="Hauser L.J."/>
            <person name="Fawaz M.N."/>
            <person name="Korlach J."/>
            <person name="Tsai Y.C."/>
        </authorList>
    </citation>
    <scope>NUCLEOTIDE SEQUENCE [LARGE SCALE GENOMIC DNA]</scope>
    <source>
        <strain evidence="11 12">KBS708</strain>
    </source>
</reference>
<comment type="caution">
    <text evidence="10">Lacks conserved residue(s) required for the propagation of feature annotation.</text>
</comment>
<dbReference type="HAMAP" id="MF_00453">
    <property type="entry name" value="PEPCK_ATP"/>
    <property type="match status" value="1"/>
</dbReference>
<dbReference type="eggNOG" id="COG1866">
    <property type="taxonomic scope" value="Bacteria"/>
</dbReference>
<dbReference type="UniPathway" id="UPA00138"/>
<feature type="binding site" evidence="10">
    <location>
        <position position="458"/>
    </location>
    <ligand>
        <name>ATP</name>
        <dbReference type="ChEBI" id="CHEBI:30616"/>
    </ligand>
</feature>
<keyword evidence="11" id="KW-0808">Transferase</keyword>
<keyword evidence="4 10" id="KW-0312">Gluconeogenesis</keyword>
<dbReference type="Gene3D" id="3.40.449.10">
    <property type="entry name" value="Phosphoenolpyruvate Carboxykinase, domain 1"/>
    <property type="match status" value="1"/>
</dbReference>
<dbReference type="InterPro" id="IPR015994">
    <property type="entry name" value="PEPCK_ATP_CS"/>
</dbReference>
<dbReference type="InterPro" id="IPR008210">
    <property type="entry name" value="PEP_carboxykinase_N"/>
</dbReference>
<name>W0RJQ5_9BACT</name>
<evidence type="ECO:0000256" key="7">
    <source>
        <dbReference type="ARBA" id="ARBA00022840"/>
    </source>
</evidence>
<dbReference type="CDD" id="cd00484">
    <property type="entry name" value="PEPCK_ATP"/>
    <property type="match status" value="1"/>
</dbReference>
<dbReference type="Gene3D" id="2.170.8.10">
    <property type="entry name" value="Phosphoenolpyruvate Carboxykinase, domain 2"/>
    <property type="match status" value="1"/>
</dbReference>
<dbReference type="SUPFAM" id="SSF53795">
    <property type="entry name" value="PEP carboxykinase-like"/>
    <property type="match status" value="1"/>
</dbReference>
<accession>W0RJQ5</accession>
<dbReference type="NCBIfam" id="TIGR00224">
    <property type="entry name" value="pckA"/>
    <property type="match status" value="1"/>
</dbReference>
<feature type="binding site" evidence="10">
    <location>
        <position position="212"/>
    </location>
    <ligand>
        <name>Mn(2+)</name>
        <dbReference type="ChEBI" id="CHEBI:29035"/>
    </ligand>
</feature>
<dbReference type="PANTHER" id="PTHR30031:SF0">
    <property type="entry name" value="PHOSPHOENOLPYRUVATE CARBOXYKINASE (ATP)"/>
    <property type="match status" value="1"/>
</dbReference>
<feature type="binding site" evidence="10">
    <location>
        <position position="296"/>
    </location>
    <ligand>
        <name>ATP</name>
        <dbReference type="ChEBI" id="CHEBI:30616"/>
    </ligand>
</feature>
<sequence>MATLTQPHRDASDDAVNASRSLAALGITPAGAVHWNLVAPQLVQAAVRRGEGELADMGPFVGVTSPHTGRSPNDKFVVREPSSEADVDWGKVNQPLDEAHFDALLADVQRYLSDLPELFVQDLYCGADPAHQLKVRYVLPNAWHAQFVRNMFIRPDDAQLHGFEANFTVLHAPEFHADPAKHGTRTGTFIVVHIGKRMILIGGTRYAGELKKSMFTIMNYLMPKQGVLSMHCSANVGESGDTALFFGLSGTGKTTLSADPHRALIGDDEHGWAEHGVFNYEGGCYAKVIHLSPEGEPDIYATTQMFGTVLENVVLDEKKRVRFDDQSITENTRASYPIHYIRNHVPSGRAGHPKHVVFLTADAFGVLPPIAKLTPEQAMYYFLSGYTAKVAGTERGVTEPQATFSACFGAVFLVWHPTKYAEMLGEKLREHGSQVWLVNTGWSGGAYGVGKRMKLAYTRAMVRAAIAGQLDGAPTETDPVFGLAVPTAVPGVPAEVLRARDTWADAAAYDAQARKLAEMFAKNIAKFGDAVPQSIRDAGPRG</sequence>
<proteinExistence type="inferred from homology"/>
<dbReference type="PANTHER" id="PTHR30031">
    <property type="entry name" value="PHOSPHOENOLPYRUVATE CARBOXYKINASE ATP"/>
    <property type="match status" value="1"/>
</dbReference>
<feature type="binding site" evidence="10">
    <location>
        <position position="333"/>
    </location>
    <ligand>
        <name>ATP</name>
        <dbReference type="ChEBI" id="CHEBI:30616"/>
    </ligand>
</feature>
<dbReference type="HOGENOM" id="CLU_018247_0_1_0"/>
<dbReference type="PIRSF" id="PIRSF006294">
    <property type="entry name" value="PEP_crbxkin"/>
    <property type="match status" value="1"/>
</dbReference>
<dbReference type="PATRIC" id="fig|861299.3.peg.3826"/>
<dbReference type="FunCoup" id="W0RJQ5">
    <property type="interactions" value="241"/>
</dbReference>
<dbReference type="InterPro" id="IPR013035">
    <property type="entry name" value="PEP_carboxykinase_C"/>
</dbReference>
<gene>
    <name evidence="10" type="primary">pckA</name>
    <name evidence="11" type="ORF">J421_3772</name>
</gene>
<evidence type="ECO:0000313" key="11">
    <source>
        <dbReference type="EMBL" id="AHG91309.1"/>
    </source>
</evidence>
<organism evidence="11 12">
    <name type="scientific">Gemmatirosa kalamazoonensis</name>
    <dbReference type="NCBI Taxonomy" id="861299"/>
    <lineage>
        <taxon>Bacteria</taxon>
        <taxon>Pseudomonadati</taxon>
        <taxon>Gemmatimonadota</taxon>
        <taxon>Gemmatimonadia</taxon>
        <taxon>Gemmatimonadales</taxon>
        <taxon>Gemmatimonadaceae</taxon>
        <taxon>Gemmatirosa</taxon>
    </lineage>
</organism>
<dbReference type="RefSeq" id="WP_025412760.1">
    <property type="nucleotide sequence ID" value="NZ_CP007128.1"/>
</dbReference>
<keyword evidence="12" id="KW-1185">Reference proteome</keyword>
<dbReference type="STRING" id="861299.J421_3772"/>
<keyword evidence="10" id="KW-0464">Manganese</keyword>
<dbReference type="GO" id="GO:0005829">
    <property type="term" value="C:cytosol"/>
    <property type="evidence" value="ECO:0007669"/>
    <property type="project" value="TreeGrafter"/>
</dbReference>
<comment type="catalytic activity">
    <reaction evidence="9 10">
        <text>oxaloacetate + ATP = phosphoenolpyruvate + ADP + CO2</text>
        <dbReference type="Rhea" id="RHEA:18617"/>
        <dbReference type="ChEBI" id="CHEBI:16452"/>
        <dbReference type="ChEBI" id="CHEBI:16526"/>
        <dbReference type="ChEBI" id="CHEBI:30616"/>
        <dbReference type="ChEBI" id="CHEBI:58702"/>
        <dbReference type="ChEBI" id="CHEBI:456216"/>
        <dbReference type="EC" id="4.1.1.49"/>
    </reaction>
</comment>
<feature type="binding site" evidence="10">
    <location>
        <position position="231"/>
    </location>
    <ligand>
        <name>ATP</name>
        <dbReference type="ChEBI" id="CHEBI:30616"/>
    </ligand>
</feature>
<dbReference type="NCBIfam" id="NF006820">
    <property type="entry name" value="PRK09344.1-2"/>
    <property type="match status" value="1"/>
</dbReference>
<keyword evidence="8 10" id="KW-0456">Lyase</keyword>
<keyword evidence="7 10" id="KW-0067">ATP-binding</keyword>
<dbReference type="NCBIfam" id="NF006821">
    <property type="entry name" value="PRK09344.1-3"/>
    <property type="match status" value="1"/>
</dbReference>
<feature type="binding site" evidence="10">
    <location>
        <begin position="247"/>
        <end position="255"/>
    </location>
    <ligand>
        <name>ATP</name>
        <dbReference type="ChEBI" id="CHEBI:30616"/>
    </ligand>
</feature>